<proteinExistence type="predicted"/>
<sequence>MLPTCGRTTLAWRPISGPRSQRVTGVPMHSSRVMFGAPRQRRVQELLSRRGRTVVPLHSEKEFVLDVITGRESTCACRDGEGFRVVAGEGKDRGGGPSREKDMGRGPDVEELASPPPAGGSAVGEGGDAPDSPAAVAPL</sequence>
<protein>
    <submittedName>
        <fullName evidence="2">Uncharacterized protein</fullName>
    </submittedName>
</protein>
<organism evidence="2">
    <name type="scientific">Chromera velia CCMP2878</name>
    <dbReference type="NCBI Taxonomy" id="1169474"/>
    <lineage>
        <taxon>Eukaryota</taxon>
        <taxon>Sar</taxon>
        <taxon>Alveolata</taxon>
        <taxon>Colpodellida</taxon>
        <taxon>Chromeraceae</taxon>
        <taxon>Chromera</taxon>
    </lineage>
</organism>
<dbReference type="VEuPathDB" id="CryptoDB:Cvel_23172"/>
<evidence type="ECO:0000256" key="1">
    <source>
        <dbReference type="SAM" id="MobiDB-lite"/>
    </source>
</evidence>
<evidence type="ECO:0000313" key="2">
    <source>
        <dbReference type="EMBL" id="CEM33512.1"/>
    </source>
</evidence>
<name>A0A0G4GSB8_9ALVE</name>
<feature type="region of interest" description="Disordered" evidence="1">
    <location>
        <begin position="86"/>
        <end position="139"/>
    </location>
</feature>
<dbReference type="AlphaFoldDB" id="A0A0G4GSB8"/>
<feature type="compositionally biased region" description="Basic and acidic residues" evidence="1">
    <location>
        <begin position="89"/>
        <end position="108"/>
    </location>
</feature>
<dbReference type="EMBL" id="CDMZ01001501">
    <property type="protein sequence ID" value="CEM33512.1"/>
    <property type="molecule type" value="Genomic_DNA"/>
</dbReference>
<reference evidence="2" key="1">
    <citation type="submission" date="2014-11" db="EMBL/GenBank/DDBJ databases">
        <authorList>
            <person name="Otto D Thomas"/>
            <person name="Naeem Raeece"/>
        </authorList>
    </citation>
    <scope>NUCLEOTIDE SEQUENCE</scope>
</reference>
<gene>
    <name evidence="2" type="ORF">Cvel_23172</name>
</gene>
<accession>A0A0G4GSB8</accession>